<gene>
    <name evidence="2" type="ORF">BP5553_00267</name>
</gene>
<feature type="compositionally biased region" description="Basic and acidic residues" evidence="1">
    <location>
        <begin position="208"/>
        <end position="218"/>
    </location>
</feature>
<evidence type="ECO:0000313" key="2">
    <source>
        <dbReference type="EMBL" id="RDL40288.1"/>
    </source>
</evidence>
<proteinExistence type="predicted"/>
<dbReference type="RefSeq" id="XP_031872944.1">
    <property type="nucleotide sequence ID" value="XM_032008890.1"/>
</dbReference>
<evidence type="ECO:0000256" key="1">
    <source>
        <dbReference type="SAM" id="MobiDB-lite"/>
    </source>
</evidence>
<sequence>MSSPLTNVRVFVQWTEQTVFAGEDIECEITFKNIAATPTPTPPRASLHPHTALGNGFAPAGGPDRQRQTPIIQTKNSSASSPRRSQWANKGHRSTLSLNVPASSARPQPAPDAWNATPRSGGNGGKGHHRSVSVLSIGASDKSILGDTSGYGNTTERPRGPKRHGRSASLHIVPRRQGVNGGPPSAPAGQRSSTHPSPLLVSSFASLGREHDLPDRLSKRQSGAHTAPNTPNIGGPTAGPSTARRKPSESFPRGFKFPSITSPSTDARAGDNINGGGAHNPQENAQLLSPRPKEAHSDMSNHPPQVARVLSPASMLGTPRSSGEFYSLSNNSTETLASEYVSQPAGRAPLYAGHSRRPSSLVPVNHHRPPETLMMGYAQVYGSFTLDGSLISQAPFEEVKRKGAVGGQGGGVIGVETNKRDSGLLRGFGWGNIGESLGGLLGGGELSSMKEMRGIAGSRSIPVLSTPQSILFVDLKLAPGESRSYKYAFKLPRGLPPSHRGKAIKISYKLIIGTQRPGGAKEQQVRSVEVPFRILGSVNSHGEVLGHDLMSPYIILRDQARVKVMDSPPTSALSSSTTLEIKATAKAAQSTLGDFMSYVDELISRPRQNSSLGLLSPTEGRDRRQSLLAEPATAKEAIDMAILRSNITTESQQSANRFEIARSRKRVAVVMLARPAYRLGEAITAVVDFTDAEIPCYAIHMALETSEKVDHAIALRSEASILRVTRKVHVSHSESTLFARRVVFSPTIPTSATPEFITSGVGLEWRIRIEFVTPRLSFGDNEVTPVKEDLLEEITRDDRGTALAPAEVLDCESFEIAVPIKVYGALAGNTEHDEALTNGLVV</sequence>
<reference evidence="2 3" key="1">
    <citation type="journal article" date="2018" name="IMA Fungus">
        <title>IMA Genome-F 9: Draft genome sequence of Annulohypoxylon stygium, Aspergillus mulundensis, Berkeleyomyces basicola (syn. Thielaviopsis basicola), Ceratocystis smalleyi, two Cercospora beticola strains, Coleophoma cylindrospora, Fusarium fracticaudum, Phialophora cf. hyalina, and Morchella septimelata.</title>
        <authorList>
            <person name="Wingfield B.D."/>
            <person name="Bills G.F."/>
            <person name="Dong Y."/>
            <person name="Huang W."/>
            <person name="Nel W.J."/>
            <person name="Swalarsk-Parry B.S."/>
            <person name="Vaghefi N."/>
            <person name="Wilken P.M."/>
            <person name="An Z."/>
            <person name="de Beer Z.W."/>
            <person name="De Vos L."/>
            <person name="Chen L."/>
            <person name="Duong T.A."/>
            <person name="Gao Y."/>
            <person name="Hammerbacher A."/>
            <person name="Kikkert J.R."/>
            <person name="Li Y."/>
            <person name="Li H."/>
            <person name="Li K."/>
            <person name="Li Q."/>
            <person name="Liu X."/>
            <person name="Ma X."/>
            <person name="Naidoo K."/>
            <person name="Pethybridge S.J."/>
            <person name="Sun J."/>
            <person name="Steenkamp E.T."/>
            <person name="van der Nest M.A."/>
            <person name="van Wyk S."/>
            <person name="Wingfield M.J."/>
            <person name="Xiong C."/>
            <person name="Yue Q."/>
            <person name="Zhang X."/>
        </authorList>
    </citation>
    <scope>NUCLEOTIDE SEQUENCE [LARGE SCALE GENOMIC DNA]</scope>
    <source>
        <strain evidence="2 3">BP 5553</strain>
    </source>
</reference>
<organism evidence="2 3">
    <name type="scientific">Venustampulla echinocandica</name>
    <dbReference type="NCBI Taxonomy" id="2656787"/>
    <lineage>
        <taxon>Eukaryota</taxon>
        <taxon>Fungi</taxon>
        <taxon>Dikarya</taxon>
        <taxon>Ascomycota</taxon>
        <taxon>Pezizomycotina</taxon>
        <taxon>Leotiomycetes</taxon>
        <taxon>Helotiales</taxon>
        <taxon>Pleuroascaceae</taxon>
        <taxon>Venustampulla</taxon>
    </lineage>
</organism>
<feature type="compositionally biased region" description="Polar residues" evidence="1">
    <location>
        <begin position="68"/>
        <end position="106"/>
    </location>
</feature>
<dbReference type="OrthoDB" id="1918at2759"/>
<dbReference type="InterPro" id="IPR014752">
    <property type="entry name" value="Arrestin-like_C"/>
</dbReference>
<comment type="caution">
    <text evidence="2">The sequence shown here is derived from an EMBL/GenBank/DDBJ whole genome shotgun (WGS) entry which is preliminary data.</text>
</comment>
<keyword evidence="3" id="KW-1185">Reference proteome</keyword>
<dbReference type="STRING" id="2656787.A0A370TXR0"/>
<dbReference type="InterPro" id="IPR014848">
    <property type="entry name" value="Rgp1"/>
</dbReference>
<dbReference type="PANTHER" id="PTHR12507">
    <property type="entry name" value="REDUCED GROWTH PHENOTYPE 1 RGP1, YEAST -RELATED"/>
    <property type="match status" value="1"/>
</dbReference>
<evidence type="ECO:0008006" key="4">
    <source>
        <dbReference type="Google" id="ProtNLM"/>
    </source>
</evidence>
<feature type="compositionally biased region" description="Polar residues" evidence="1">
    <location>
        <begin position="220"/>
        <end position="232"/>
    </location>
</feature>
<protein>
    <recommendedName>
        <fullName evidence="4">Rgp1-domain-containing protein</fullName>
    </recommendedName>
</protein>
<dbReference type="Proteomes" id="UP000254866">
    <property type="component" value="Unassembled WGS sequence"/>
</dbReference>
<name>A0A370TXR0_9HELO</name>
<dbReference type="Gene3D" id="2.60.40.640">
    <property type="match status" value="1"/>
</dbReference>
<dbReference type="GeneID" id="43593116"/>
<feature type="region of interest" description="Disordered" evidence="1">
    <location>
        <begin position="36"/>
        <end position="285"/>
    </location>
</feature>
<accession>A0A370TXR0</accession>
<dbReference type="Pfam" id="PF08737">
    <property type="entry name" value="Rgp1"/>
    <property type="match status" value="1"/>
</dbReference>
<feature type="region of interest" description="Disordered" evidence="1">
    <location>
        <begin position="348"/>
        <end position="367"/>
    </location>
</feature>
<evidence type="ECO:0000313" key="3">
    <source>
        <dbReference type="Proteomes" id="UP000254866"/>
    </source>
</evidence>
<dbReference type="EMBL" id="NPIC01000001">
    <property type="protein sequence ID" value="RDL40288.1"/>
    <property type="molecule type" value="Genomic_DNA"/>
</dbReference>
<dbReference type="AlphaFoldDB" id="A0A370TXR0"/>